<protein>
    <recommendedName>
        <fullName evidence="4">60S ribosomal protein L20</fullName>
    </recommendedName>
</protein>
<dbReference type="Pfam" id="PF01775">
    <property type="entry name" value="Ribosomal_L18A"/>
    <property type="match status" value="1"/>
</dbReference>
<dbReference type="GO" id="GO:0005840">
    <property type="term" value="C:ribosome"/>
    <property type="evidence" value="ECO:0007669"/>
    <property type="project" value="UniProtKB-KW"/>
</dbReference>
<dbReference type="GO" id="GO:0006412">
    <property type="term" value="P:translation"/>
    <property type="evidence" value="ECO:0007669"/>
    <property type="project" value="InterPro"/>
</dbReference>
<dbReference type="GO" id="GO:0003735">
    <property type="term" value="F:structural constituent of ribosome"/>
    <property type="evidence" value="ECO:0007669"/>
    <property type="project" value="InterPro"/>
</dbReference>
<dbReference type="OrthoDB" id="1294322at2759"/>
<dbReference type="EMBL" id="JH370130">
    <property type="protein sequence ID" value="ELA42807.1"/>
    <property type="molecule type" value="Genomic_DNA"/>
</dbReference>
<sequence>MMFMFSKQNYSKCNLKEFKVVGCKNPSEKEPQPQLFTSNIFAENSVVAKSKFSKLLKDQFKIKATNTVIVRLEEIEQDNDFEVKNYGIRFTYRTRTGLCNAYKEVRHINRVLAVQDLYTEFGSKHKLKKHEFYIIEVKQLADDEVTKSRVLPYVGKDVKFPVFFKQSNTDAEVVPVSTNIFN</sequence>
<gene>
    <name evidence="6" type="ORF">VICG_00122</name>
</gene>
<dbReference type="GO" id="GO:1990904">
    <property type="term" value="C:ribonucleoprotein complex"/>
    <property type="evidence" value="ECO:0007669"/>
    <property type="project" value="UniProtKB-KW"/>
</dbReference>
<dbReference type="InterPro" id="IPR028877">
    <property type="entry name" value="Ribosomal_eL20"/>
</dbReference>
<comment type="similarity">
    <text evidence="1 4">Belongs to the eukaryotic ribosomal protein eL20 family.</text>
</comment>
<dbReference type="GeneID" id="19880840"/>
<keyword evidence="7" id="KW-1185">Reference proteome</keyword>
<accession>L2GR56</accession>
<dbReference type="SUPFAM" id="SSF160374">
    <property type="entry name" value="RplX-like"/>
    <property type="match status" value="1"/>
</dbReference>
<evidence type="ECO:0000259" key="5">
    <source>
        <dbReference type="Pfam" id="PF01775"/>
    </source>
</evidence>
<dbReference type="HOGENOM" id="CLU_080773_2_0_1"/>
<evidence type="ECO:0000313" key="7">
    <source>
        <dbReference type="Proteomes" id="UP000011082"/>
    </source>
</evidence>
<reference evidence="7" key="1">
    <citation type="submission" date="2011-05" db="EMBL/GenBank/DDBJ databases">
        <title>The genome sequence of Vittaforma corneae strain ATCC 50505.</title>
        <authorList>
            <consortium name="The Broad Institute Genome Sequencing Platform"/>
            <person name="Cuomo C."/>
            <person name="Didier E."/>
            <person name="Bowers L."/>
            <person name="Young S.K."/>
            <person name="Zeng Q."/>
            <person name="Gargeya S."/>
            <person name="Fitzgerald M."/>
            <person name="Haas B."/>
            <person name="Abouelleil A."/>
            <person name="Alvarado L."/>
            <person name="Arachchi H.M."/>
            <person name="Berlin A."/>
            <person name="Chapman S.B."/>
            <person name="Gearin G."/>
            <person name="Goldberg J."/>
            <person name="Griggs A."/>
            <person name="Gujja S."/>
            <person name="Hansen M."/>
            <person name="Heiman D."/>
            <person name="Howarth C."/>
            <person name="Larimer J."/>
            <person name="Lui A."/>
            <person name="MacDonald P.J.P."/>
            <person name="McCowen C."/>
            <person name="Montmayeur A."/>
            <person name="Murphy C."/>
            <person name="Neiman D."/>
            <person name="Pearson M."/>
            <person name="Priest M."/>
            <person name="Roberts A."/>
            <person name="Saif S."/>
            <person name="Shea T."/>
            <person name="Sisk P."/>
            <person name="Stolte C."/>
            <person name="Sykes S."/>
            <person name="Wortman J."/>
            <person name="Nusbaum C."/>
            <person name="Birren B."/>
        </authorList>
    </citation>
    <scope>NUCLEOTIDE SEQUENCE [LARGE SCALE GENOMIC DNA]</scope>
    <source>
        <strain evidence="7">ATCC 50505</strain>
    </source>
</reference>
<dbReference type="AlphaFoldDB" id="L2GR56"/>
<organism evidence="6 7">
    <name type="scientific">Vittaforma corneae (strain ATCC 50505)</name>
    <name type="common">Microsporidian parasite</name>
    <name type="synonym">Nosema corneum</name>
    <dbReference type="NCBI Taxonomy" id="993615"/>
    <lineage>
        <taxon>Eukaryota</taxon>
        <taxon>Fungi</taxon>
        <taxon>Fungi incertae sedis</taxon>
        <taxon>Microsporidia</taxon>
        <taxon>Nosematidae</taxon>
        <taxon>Vittaforma</taxon>
    </lineage>
</organism>
<dbReference type="HAMAP" id="MF_00273">
    <property type="entry name" value="Ribosomal_eL20"/>
    <property type="match status" value="1"/>
</dbReference>
<evidence type="ECO:0000256" key="1">
    <source>
        <dbReference type="ARBA" id="ARBA00009362"/>
    </source>
</evidence>
<dbReference type="PIRSF" id="PIRSF002190">
    <property type="entry name" value="Ribosomal_L18a"/>
    <property type="match status" value="1"/>
</dbReference>
<dbReference type="STRING" id="993615.L2GR56"/>
<dbReference type="InterPro" id="IPR023573">
    <property type="entry name" value="Ribosomal_eL20_dom"/>
</dbReference>
<evidence type="ECO:0000256" key="3">
    <source>
        <dbReference type="ARBA" id="ARBA00023274"/>
    </source>
</evidence>
<proteinExistence type="inferred from homology"/>
<dbReference type="PANTHER" id="PTHR10052">
    <property type="entry name" value="60S RIBOSOMAL PROTEIN L18A"/>
    <property type="match status" value="1"/>
</dbReference>
<dbReference type="Proteomes" id="UP000011082">
    <property type="component" value="Unassembled WGS sequence"/>
</dbReference>
<dbReference type="RefSeq" id="XP_007603575.1">
    <property type="nucleotide sequence ID" value="XM_007603513.1"/>
</dbReference>
<name>L2GR56_VITCO</name>
<keyword evidence="3 4" id="KW-0687">Ribonucleoprotein</keyword>
<evidence type="ECO:0000256" key="2">
    <source>
        <dbReference type="ARBA" id="ARBA00022980"/>
    </source>
</evidence>
<feature type="domain" description="Large ribosomal subunit protein eL20" evidence="5">
    <location>
        <begin position="15"/>
        <end position="138"/>
    </location>
</feature>
<dbReference type="InterPro" id="IPR021138">
    <property type="entry name" value="Ribosomal_eL20_eukaryotes"/>
</dbReference>
<evidence type="ECO:0000313" key="6">
    <source>
        <dbReference type="EMBL" id="ELA42807.1"/>
    </source>
</evidence>
<evidence type="ECO:0000256" key="4">
    <source>
        <dbReference type="PIRNR" id="PIRNR002190"/>
    </source>
</evidence>
<dbReference type="OMA" id="CIFAKND"/>
<dbReference type="Gene3D" id="3.10.20.10">
    <property type="match status" value="2"/>
</dbReference>
<dbReference type="VEuPathDB" id="MicrosporidiaDB:VICG_00122"/>
<dbReference type="InParanoid" id="L2GR56"/>
<keyword evidence="2 4" id="KW-0689">Ribosomal protein</keyword>
<dbReference type="FunCoup" id="L2GR56">
    <property type="interactions" value="160"/>
</dbReference>